<dbReference type="Proteomes" id="UP000604825">
    <property type="component" value="Unassembled WGS sequence"/>
</dbReference>
<dbReference type="Pfam" id="PF14303">
    <property type="entry name" value="NAM-associated"/>
    <property type="match status" value="1"/>
</dbReference>
<keyword evidence="1" id="KW-0175">Coiled coil</keyword>
<comment type="caution">
    <text evidence="4">The sequence shown here is derived from an EMBL/GenBank/DDBJ whole genome shotgun (WGS) entry which is preliminary data.</text>
</comment>
<evidence type="ECO:0000256" key="1">
    <source>
        <dbReference type="SAM" id="Coils"/>
    </source>
</evidence>
<evidence type="ECO:0000313" key="5">
    <source>
        <dbReference type="Proteomes" id="UP000604825"/>
    </source>
</evidence>
<feature type="region of interest" description="Disordered" evidence="2">
    <location>
        <begin position="121"/>
        <end position="141"/>
    </location>
</feature>
<name>A0A811RBV7_9POAL</name>
<accession>A0A811RBV7</accession>
<keyword evidence="5" id="KW-1185">Reference proteome</keyword>
<reference evidence="4" key="1">
    <citation type="submission" date="2020-10" db="EMBL/GenBank/DDBJ databases">
        <authorList>
            <person name="Han B."/>
            <person name="Lu T."/>
            <person name="Zhao Q."/>
            <person name="Huang X."/>
            <person name="Zhao Y."/>
        </authorList>
    </citation>
    <scope>NUCLEOTIDE SEQUENCE</scope>
</reference>
<protein>
    <recommendedName>
        <fullName evidence="3">No apical meristem-associated C-terminal domain-containing protein</fullName>
    </recommendedName>
</protein>
<dbReference type="EMBL" id="CAJGYO010000014">
    <property type="protein sequence ID" value="CAD6267521.1"/>
    <property type="molecule type" value="Genomic_DNA"/>
</dbReference>
<dbReference type="InterPro" id="IPR029466">
    <property type="entry name" value="NAM-associated_C"/>
</dbReference>
<evidence type="ECO:0000259" key="3">
    <source>
        <dbReference type="Pfam" id="PF14303"/>
    </source>
</evidence>
<evidence type="ECO:0000313" key="4">
    <source>
        <dbReference type="EMBL" id="CAD6267521.1"/>
    </source>
</evidence>
<feature type="coiled-coil region" evidence="1">
    <location>
        <begin position="178"/>
        <end position="240"/>
    </location>
</feature>
<dbReference type="AlphaFoldDB" id="A0A811RBV7"/>
<dbReference type="OrthoDB" id="691997at2759"/>
<evidence type="ECO:0000256" key="2">
    <source>
        <dbReference type="SAM" id="MobiDB-lite"/>
    </source>
</evidence>
<organism evidence="4 5">
    <name type="scientific">Miscanthus lutarioriparius</name>
    <dbReference type="NCBI Taxonomy" id="422564"/>
    <lineage>
        <taxon>Eukaryota</taxon>
        <taxon>Viridiplantae</taxon>
        <taxon>Streptophyta</taxon>
        <taxon>Embryophyta</taxon>
        <taxon>Tracheophyta</taxon>
        <taxon>Spermatophyta</taxon>
        <taxon>Magnoliopsida</taxon>
        <taxon>Liliopsida</taxon>
        <taxon>Poales</taxon>
        <taxon>Poaceae</taxon>
        <taxon>PACMAD clade</taxon>
        <taxon>Panicoideae</taxon>
        <taxon>Andropogonodae</taxon>
        <taxon>Andropogoneae</taxon>
        <taxon>Saccharinae</taxon>
        <taxon>Miscanthus</taxon>
    </lineage>
</organism>
<sequence>MEKMEISCRTFFSMEEDGTVAGLDDMNFGFTQDTRTHDEVQASHNTKGAKRTKNFHWKEDEVVCSGWLNVSKDPINGANQSCSTFGEEFMLTLRSTEKLQEEDKWKVKMIELAELEKEKQAIKKKQKVSRPREEEATNNDQVVEVDAEETILRKRPEGIKKAKENLRRGGGEACMEALDKMMAKKEVLDMEKEKAKEERFMATLELEKATLELEKKMVANEEKKAEAKLLKEEKEIMLVDMSSLNPIQREWLETMQKKIVERQHEN</sequence>
<proteinExistence type="predicted"/>
<gene>
    <name evidence="4" type="ORF">NCGR_LOCUS50826</name>
</gene>
<feature type="domain" description="No apical meristem-associated C-terminal" evidence="3">
    <location>
        <begin position="98"/>
        <end position="259"/>
    </location>
</feature>